<evidence type="ECO:0000256" key="4">
    <source>
        <dbReference type="SAM" id="MobiDB-lite"/>
    </source>
</evidence>
<evidence type="ECO:0000256" key="2">
    <source>
        <dbReference type="ARBA" id="ARBA00022729"/>
    </source>
</evidence>
<gene>
    <name evidence="7" type="primary">pmchl</name>
</gene>
<proteinExistence type="predicted"/>
<feature type="region of interest" description="Disordered" evidence="4">
    <location>
        <begin position="86"/>
        <end position="105"/>
    </location>
</feature>
<dbReference type="GO" id="GO:0007218">
    <property type="term" value="P:neuropeptide signaling pathway"/>
    <property type="evidence" value="ECO:0007669"/>
    <property type="project" value="UniProtKB-KW"/>
</dbReference>
<feature type="signal peptide" evidence="5">
    <location>
        <begin position="1"/>
        <end position="25"/>
    </location>
</feature>
<dbReference type="GO" id="GO:0031777">
    <property type="term" value="F:type 1 melanin-concentrating hormone receptor binding"/>
    <property type="evidence" value="ECO:0007669"/>
    <property type="project" value="TreeGrafter"/>
</dbReference>
<sequence length="127" mass="13962">MKISIVSVLLSIALLSRCHLPLATASALGRTGDFSSEQDVLTQLLGEEAAEGRDEGPRVIIVGDASLWGTLQALERVALPHPAMPESLLGTTERRDTNQEPSPNFSIMRRDTMRCMVGRVYRPCWEV</sequence>
<dbReference type="InterPro" id="IPR005456">
    <property type="entry name" value="Prepro-melanin_conc_hormone"/>
</dbReference>
<keyword evidence="6" id="KW-1185">Reference proteome</keyword>
<dbReference type="PANTHER" id="PTHR12091:SF0">
    <property type="entry name" value="PRO-MCH"/>
    <property type="match status" value="1"/>
</dbReference>
<organism evidence="6 7">
    <name type="scientific">Clupea harengus</name>
    <name type="common">Atlantic herring</name>
    <dbReference type="NCBI Taxonomy" id="7950"/>
    <lineage>
        <taxon>Eukaryota</taxon>
        <taxon>Metazoa</taxon>
        <taxon>Chordata</taxon>
        <taxon>Craniata</taxon>
        <taxon>Vertebrata</taxon>
        <taxon>Euteleostomi</taxon>
        <taxon>Actinopterygii</taxon>
        <taxon>Neopterygii</taxon>
        <taxon>Teleostei</taxon>
        <taxon>Clupei</taxon>
        <taxon>Clupeiformes</taxon>
        <taxon>Clupeoidei</taxon>
        <taxon>Clupeidae</taxon>
        <taxon>Clupea</taxon>
    </lineage>
</organism>
<dbReference type="GO" id="GO:0007268">
    <property type="term" value="P:chemical synaptic transmission"/>
    <property type="evidence" value="ECO:0007669"/>
    <property type="project" value="InterPro"/>
</dbReference>
<dbReference type="Pfam" id="PF05824">
    <property type="entry name" value="Pro-MCH"/>
    <property type="match status" value="1"/>
</dbReference>
<name>A0A6P3W0Y5_CLUHA</name>
<keyword evidence="3" id="KW-0527">Neuropeptide</keyword>
<protein>
    <submittedName>
        <fullName evidence="7">Pro-melanin-concentrating hormone, like</fullName>
    </submittedName>
</protein>
<dbReference type="GO" id="GO:0030354">
    <property type="term" value="F:melanin-concentrating hormone activity"/>
    <property type="evidence" value="ECO:0007669"/>
    <property type="project" value="InterPro"/>
</dbReference>
<evidence type="ECO:0000313" key="7">
    <source>
        <dbReference type="RefSeq" id="XP_012685107.1"/>
    </source>
</evidence>
<dbReference type="AlphaFoldDB" id="A0A6P3W0Y5"/>
<keyword evidence="2 5" id="KW-0732">Signal</keyword>
<accession>A0A6P3W0Y5</accession>
<evidence type="ECO:0000256" key="5">
    <source>
        <dbReference type="SAM" id="SignalP"/>
    </source>
</evidence>
<evidence type="ECO:0000256" key="3">
    <source>
        <dbReference type="ARBA" id="ARBA00023320"/>
    </source>
</evidence>
<dbReference type="OrthoDB" id="8639774at2759"/>
<dbReference type="PRINTS" id="PR01641">
    <property type="entry name" value="PROMCHFAMILY"/>
</dbReference>
<dbReference type="GO" id="GO:0045202">
    <property type="term" value="C:synapse"/>
    <property type="evidence" value="ECO:0007669"/>
    <property type="project" value="GOC"/>
</dbReference>
<feature type="chain" id="PRO_5027886646" evidence="5">
    <location>
        <begin position="26"/>
        <end position="127"/>
    </location>
</feature>
<comment type="function">
    <text evidence="1">Plays a role in skin pigmentation by antagonizing the action of melanotropin alpha. Induces melanin concentration within the melanophores. May participate in the control of the hypothalamo-pituitary adrenal gland axis by inhibiting the release of ACTH.</text>
</comment>
<dbReference type="CTD" id="100216485"/>
<evidence type="ECO:0000313" key="6">
    <source>
        <dbReference type="Proteomes" id="UP000515152"/>
    </source>
</evidence>
<evidence type="ECO:0000256" key="1">
    <source>
        <dbReference type="ARBA" id="ARBA00002122"/>
    </source>
</evidence>
<dbReference type="PANTHER" id="PTHR12091">
    <property type="entry name" value="MELANIN-CONCENTRATING HORMONE"/>
    <property type="match status" value="1"/>
</dbReference>
<dbReference type="GeneID" id="105902086"/>
<dbReference type="KEGG" id="char:105902086"/>
<reference evidence="7" key="1">
    <citation type="submission" date="2025-08" db="UniProtKB">
        <authorList>
            <consortium name="RefSeq"/>
        </authorList>
    </citation>
    <scope>IDENTIFICATION</scope>
</reference>
<dbReference type="Proteomes" id="UP000515152">
    <property type="component" value="Chromosome 12"/>
</dbReference>
<dbReference type="RefSeq" id="XP_012685107.1">
    <property type="nucleotide sequence ID" value="XM_012829653.2"/>
</dbReference>